<dbReference type="InterPro" id="IPR046335">
    <property type="entry name" value="LacI/GalR-like_sensor"/>
</dbReference>
<dbReference type="Pfam" id="PF13377">
    <property type="entry name" value="Peripla_BP_3"/>
    <property type="match status" value="1"/>
</dbReference>
<feature type="domain" description="HTH lacI-type" evidence="4">
    <location>
        <begin position="5"/>
        <end position="59"/>
    </location>
</feature>
<dbReference type="PANTHER" id="PTHR30146">
    <property type="entry name" value="LACI-RELATED TRANSCRIPTIONAL REPRESSOR"/>
    <property type="match status" value="1"/>
</dbReference>
<evidence type="ECO:0000256" key="1">
    <source>
        <dbReference type="ARBA" id="ARBA00023015"/>
    </source>
</evidence>
<evidence type="ECO:0000256" key="3">
    <source>
        <dbReference type="ARBA" id="ARBA00023163"/>
    </source>
</evidence>
<dbReference type="CDD" id="cd01392">
    <property type="entry name" value="HTH_LacI"/>
    <property type="match status" value="1"/>
</dbReference>
<dbReference type="InterPro" id="IPR000843">
    <property type="entry name" value="HTH_LacI"/>
</dbReference>
<dbReference type="OrthoDB" id="3258243at2"/>
<evidence type="ECO:0000313" key="5">
    <source>
        <dbReference type="EMBL" id="SDS78340.1"/>
    </source>
</evidence>
<dbReference type="InterPro" id="IPR010982">
    <property type="entry name" value="Lambda_DNA-bd_dom_sf"/>
</dbReference>
<dbReference type="PROSITE" id="PS50932">
    <property type="entry name" value="HTH_LACI_2"/>
    <property type="match status" value="1"/>
</dbReference>
<keyword evidence="2" id="KW-0238">DNA-binding</keyword>
<dbReference type="SUPFAM" id="SSF53822">
    <property type="entry name" value="Periplasmic binding protein-like I"/>
    <property type="match status" value="1"/>
</dbReference>
<keyword evidence="6" id="KW-1185">Reference proteome</keyword>
<keyword evidence="3" id="KW-0804">Transcription</keyword>
<dbReference type="Gene3D" id="1.10.260.40">
    <property type="entry name" value="lambda repressor-like DNA-binding domains"/>
    <property type="match status" value="1"/>
</dbReference>
<gene>
    <name evidence="5" type="ORF">SAMN04489717_3854</name>
</gene>
<evidence type="ECO:0000313" key="6">
    <source>
        <dbReference type="Proteomes" id="UP000198983"/>
    </source>
</evidence>
<accession>A0A1H1V155</accession>
<name>A0A1H1V155_9ACTN</name>
<dbReference type="Gene3D" id="3.40.50.2300">
    <property type="match status" value="2"/>
</dbReference>
<dbReference type="Proteomes" id="UP000198983">
    <property type="component" value="Chromosome I"/>
</dbReference>
<dbReference type="AlphaFoldDB" id="A0A1H1V155"/>
<proteinExistence type="predicted"/>
<evidence type="ECO:0000259" key="4">
    <source>
        <dbReference type="PROSITE" id="PS50932"/>
    </source>
</evidence>
<sequence length="339" mass="36305">MGKGSTLHEIARDAGVSIATVSRVARGVGQVSPATRQKVQEAIDRHNFRPSHFGRALVNRRHGALGIVFPGLSGPYYSDVINGFEEEAVNAQVSVHIMGTHFLRQSVDMVLDMADRVDGIAVMGDVIPEDAVRRLTDRGERVVLLAGGPLVGVPTVRTENLAAMARLTTHLLSDHGYGRLVFVGNPDGSPDATYRWQGFLQAHRRLGVEPPDEPIRVGLAQSHGFIAVSRLLDEKELPDAVVCANDEIALGAVVALMDRGVRVPEDVAVTGFDDISMAGLAASGLTTVHQPMRELGAETARQLLRHVEGDLDVSLDRVLETQVVVRGSCGCGVDDPSAK</sequence>
<dbReference type="STRING" id="117157.SAMN04489717_3854"/>
<organism evidence="5 6">
    <name type="scientific">Actinopolymorpha singaporensis</name>
    <dbReference type="NCBI Taxonomy" id="117157"/>
    <lineage>
        <taxon>Bacteria</taxon>
        <taxon>Bacillati</taxon>
        <taxon>Actinomycetota</taxon>
        <taxon>Actinomycetes</taxon>
        <taxon>Propionibacteriales</taxon>
        <taxon>Actinopolymorphaceae</taxon>
        <taxon>Actinopolymorpha</taxon>
    </lineage>
</organism>
<protein>
    <submittedName>
        <fullName evidence="5">Transcriptional regulator, LacI family</fullName>
    </submittedName>
</protein>
<dbReference type="SMART" id="SM00354">
    <property type="entry name" value="HTH_LACI"/>
    <property type="match status" value="1"/>
</dbReference>
<reference evidence="5 6" key="1">
    <citation type="submission" date="2016-10" db="EMBL/GenBank/DDBJ databases">
        <authorList>
            <person name="de Groot N.N."/>
        </authorList>
    </citation>
    <scope>NUCLEOTIDE SEQUENCE [LARGE SCALE GENOMIC DNA]</scope>
    <source>
        <strain evidence="5 6">DSM 22024</strain>
    </source>
</reference>
<dbReference type="CDD" id="cd06267">
    <property type="entry name" value="PBP1_LacI_sugar_binding-like"/>
    <property type="match status" value="1"/>
</dbReference>
<dbReference type="EMBL" id="LT629732">
    <property type="protein sequence ID" value="SDS78340.1"/>
    <property type="molecule type" value="Genomic_DNA"/>
</dbReference>
<dbReference type="InterPro" id="IPR028082">
    <property type="entry name" value="Peripla_BP_I"/>
</dbReference>
<dbReference type="SUPFAM" id="SSF47413">
    <property type="entry name" value="lambda repressor-like DNA-binding domains"/>
    <property type="match status" value="1"/>
</dbReference>
<dbReference type="GO" id="GO:0000976">
    <property type="term" value="F:transcription cis-regulatory region binding"/>
    <property type="evidence" value="ECO:0007669"/>
    <property type="project" value="TreeGrafter"/>
</dbReference>
<dbReference type="PANTHER" id="PTHR30146:SF109">
    <property type="entry name" value="HTH-TYPE TRANSCRIPTIONAL REGULATOR GALS"/>
    <property type="match status" value="1"/>
</dbReference>
<keyword evidence="1" id="KW-0805">Transcription regulation</keyword>
<evidence type="ECO:0000256" key="2">
    <source>
        <dbReference type="ARBA" id="ARBA00023125"/>
    </source>
</evidence>
<dbReference type="GO" id="GO:0003700">
    <property type="term" value="F:DNA-binding transcription factor activity"/>
    <property type="evidence" value="ECO:0007669"/>
    <property type="project" value="TreeGrafter"/>
</dbReference>
<dbReference type="Pfam" id="PF00356">
    <property type="entry name" value="LacI"/>
    <property type="match status" value="1"/>
</dbReference>